<comment type="caution">
    <text evidence="1">The sequence shown here is derived from an EMBL/GenBank/DDBJ whole genome shotgun (WGS) entry which is preliminary data.</text>
</comment>
<accession>A0A816GX26</accession>
<keyword evidence="2" id="KW-1185">Reference proteome</keyword>
<evidence type="ECO:0000313" key="1">
    <source>
        <dbReference type="EMBL" id="CAF1679922.1"/>
    </source>
</evidence>
<name>A0A816GX26_ADIRI</name>
<gene>
    <name evidence="1" type="ORF">XAT740_LOCUS60350</name>
</gene>
<reference evidence="1" key="1">
    <citation type="submission" date="2021-02" db="EMBL/GenBank/DDBJ databases">
        <authorList>
            <person name="Nowell W R."/>
        </authorList>
    </citation>
    <scope>NUCLEOTIDE SEQUENCE</scope>
</reference>
<proteinExistence type="predicted"/>
<organism evidence="1 2">
    <name type="scientific">Adineta ricciae</name>
    <name type="common">Rotifer</name>
    <dbReference type="NCBI Taxonomy" id="249248"/>
    <lineage>
        <taxon>Eukaryota</taxon>
        <taxon>Metazoa</taxon>
        <taxon>Spiralia</taxon>
        <taxon>Gnathifera</taxon>
        <taxon>Rotifera</taxon>
        <taxon>Eurotatoria</taxon>
        <taxon>Bdelloidea</taxon>
        <taxon>Adinetida</taxon>
        <taxon>Adinetidae</taxon>
        <taxon>Adineta</taxon>
    </lineage>
</organism>
<protein>
    <submittedName>
        <fullName evidence="1">Uncharacterized protein</fullName>
    </submittedName>
</protein>
<dbReference type="Proteomes" id="UP000663828">
    <property type="component" value="Unassembled WGS sequence"/>
</dbReference>
<dbReference type="AlphaFoldDB" id="A0A816GX26"/>
<dbReference type="EMBL" id="CAJNOR010014798">
    <property type="protein sequence ID" value="CAF1679922.1"/>
    <property type="molecule type" value="Genomic_DNA"/>
</dbReference>
<sequence>MHESKIAIENNENIKTQLTVDAIKYRNLQLEDMSTSPSLKRSNYIECYANLVQLQSAIGLIIEAEEKPNYYSSALVYNKISKLFIEQKDDYNIGLYYKQKELAFQMKHEDSIATKTELGIDCSNKDLAEIHESLGDIYVHLGQYGLAQVRISMSQIGMHRARTFGFDEFGFEFGSKVRVRVRVWT</sequence>
<evidence type="ECO:0000313" key="2">
    <source>
        <dbReference type="Proteomes" id="UP000663828"/>
    </source>
</evidence>